<keyword evidence="12" id="KW-1208">Phospholipid metabolism</keyword>
<comment type="similarity">
    <text evidence="4 14">Belongs to the GPAT/DAPAT family.</text>
</comment>
<dbReference type="SUPFAM" id="SSF69593">
    <property type="entry name" value="Glycerol-3-phosphate (1)-acyltransferase"/>
    <property type="match status" value="1"/>
</dbReference>
<dbReference type="EC" id="2.3.1.15" evidence="14"/>
<dbReference type="SMART" id="SM00563">
    <property type="entry name" value="PlsC"/>
    <property type="match status" value="1"/>
</dbReference>
<dbReference type="Gene3D" id="1.10.1200.50">
    <property type="entry name" value="Glycerol-3-phosphate acyltransferase, alpha helical bundle, N-terminal"/>
    <property type="match status" value="1"/>
</dbReference>
<evidence type="ECO:0000256" key="8">
    <source>
        <dbReference type="ARBA" id="ARBA00022679"/>
    </source>
</evidence>
<comment type="pathway">
    <text evidence="2 14">Phospholipid metabolism; CDP-diacylglycerol biosynthesis; CDP-diacylglycerol from sn-glycerol 3-phosphate: step 1/3.</text>
</comment>
<dbReference type="CDD" id="cd07985">
    <property type="entry name" value="LPLAT_GPAT"/>
    <property type="match status" value="1"/>
</dbReference>
<evidence type="ECO:0000256" key="11">
    <source>
        <dbReference type="ARBA" id="ARBA00023209"/>
    </source>
</evidence>
<comment type="caution">
    <text evidence="18">The sequence shown here is derived from an EMBL/GenBank/DDBJ whole genome shotgun (WGS) entry which is preliminary data.</text>
</comment>
<proteinExistence type="inferred from homology"/>
<evidence type="ECO:0000259" key="17">
    <source>
        <dbReference type="SMART" id="SM00563"/>
    </source>
</evidence>
<evidence type="ECO:0000256" key="16">
    <source>
        <dbReference type="SAM" id="MobiDB-lite"/>
    </source>
</evidence>
<comment type="subcellular location">
    <subcellularLocation>
        <location evidence="1 14">Plastid</location>
        <location evidence="1 14">Chloroplast stroma</location>
    </subcellularLocation>
</comment>
<feature type="compositionally biased region" description="Polar residues" evidence="16">
    <location>
        <begin position="8"/>
        <end position="29"/>
    </location>
</feature>
<keyword evidence="13 14" id="KW-0012">Acyltransferase</keyword>
<evidence type="ECO:0000256" key="2">
    <source>
        <dbReference type="ARBA" id="ARBA00004765"/>
    </source>
</evidence>
<reference evidence="18 19" key="1">
    <citation type="submission" date="2024-09" db="EMBL/GenBank/DDBJ databases">
        <title>Chromosome-scale assembly of Riccia fluitans.</title>
        <authorList>
            <person name="Paukszto L."/>
            <person name="Sawicki J."/>
            <person name="Karawczyk K."/>
            <person name="Piernik-Szablinska J."/>
            <person name="Szczecinska M."/>
            <person name="Mazdziarz M."/>
        </authorList>
    </citation>
    <scope>NUCLEOTIDE SEQUENCE [LARGE SCALE GENOMIC DNA]</scope>
    <source>
        <strain evidence="18">Rf_01</strain>
        <tissue evidence="18">Aerial parts of the thallus</tissue>
    </source>
</reference>
<keyword evidence="10 14" id="KW-0443">Lipid metabolism</keyword>
<dbReference type="InterPro" id="IPR002123">
    <property type="entry name" value="Plipid/glycerol_acylTrfase"/>
</dbReference>
<protein>
    <recommendedName>
        <fullName evidence="14">Glycerol-3-phosphate acyltransferase, chloroplastic</fullName>
        <shortName evidence="14">GPAT</shortName>
        <ecNumber evidence="14">2.3.1.15</ecNumber>
    </recommendedName>
</protein>
<dbReference type="PIRSF" id="PIRSF000431">
    <property type="entry name" value="Glycerol-3-P_O-acyltransfrase"/>
    <property type="match status" value="1"/>
</dbReference>
<dbReference type="Pfam" id="PF14829">
    <property type="entry name" value="GPAT_N"/>
    <property type="match status" value="1"/>
</dbReference>
<evidence type="ECO:0000256" key="1">
    <source>
        <dbReference type="ARBA" id="ARBA00004470"/>
    </source>
</evidence>
<evidence type="ECO:0000256" key="15">
    <source>
        <dbReference type="PIRSR" id="PIRSR000431-2"/>
    </source>
</evidence>
<evidence type="ECO:0000256" key="6">
    <source>
        <dbReference type="ARBA" id="ARBA00022528"/>
    </source>
</evidence>
<dbReference type="Proteomes" id="UP001605036">
    <property type="component" value="Unassembled WGS sequence"/>
</dbReference>
<keyword evidence="5" id="KW-0444">Lipid biosynthesis</keyword>
<keyword evidence="11" id="KW-0594">Phospholipid biosynthesis</keyword>
<comment type="catalytic activity">
    <reaction evidence="14">
        <text>sn-glycerol 3-phosphate + an acyl-CoA = a 1-acyl-sn-glycero-3-phosphate + CoA</text>
        <dbReference type="Rhea" id="RHEA:15325"/>
        <dbReference type="ChEBI" id="CHEBI:57287"/>
        <dbReference type="ChEBI" id="CHEBI:57597"/>
        <dbReference type="ChEBI" id="CHEBI:57970"/>
        <dbReference type="ChEBI" id="CHEBI:58342"/>
        <dbReference type="EC" id="2.3.1.15"/>
    </reaction>
</comment>
<evidence type="ECO:0000256" key="10">
    <source>
        <dbReference type="ARBA" id="ARBA00023098"/>
    </source>
</evidence>
<evidence type="ECO:0000256" key="5">
    <source>
        <dbReference type="ARBA" id="ARBA00022516"/>
    </source>
</evidence>
<comment type="function">
    <text evidence="14">Esterifies acyl-group from acyl-ACP to the sn-1 position of glycerol-3-phosphate. The enzyme from chilling-resistant plants discriminates against non-fluid palmitic acid and selects oleic acid whereas the enzyme from sensitive plants accepts both fatty acids.</text>
</comment>
<accession>A0ABD1XZF5</accession>
<evidence type="ECO:0000256" key="4">
    <source>
        <dbReference type="ARBA" id="ARBA00007937"/>
    </source>
</evidence>
<gene>
    <name evidence="18" type="ORF">R1flu_000077</name>
</gene>
<keyword evidence="9" id="KW-0809">Transit peptide</keyword>
<evidence type="ECO:0000256" key="14">
    <source>
        <dbReference type="PIRNR" id="PIRNR000431"/>
    </source>
</evidence>
<dbReference type="PANTHER" id="PTHR35695:SF1">
    <property type="entry name" value="GLYCEROL-3-PHOSPHATE ACYLTRANSFERASE, CHLOROPLASTIC"/>
    <property type="match status" value="1"/>
</dbReference>
<sequence>MAGEGNDTETQNATALGLENGSSKGVQSRTFEGITTEEELLNGISHETEVKRLPGKAKAGMLELYYNYRDAVIKSGVENAVETAVKIIATVLDRIIFQFEEPYTFPSYHKRILEPYDYYRFGQNYIRPLVDLRNSYMGNIAIFDQIENQLKQGHNVFLFSNHQSEADPAVMALLLEFSHTYLAENMTFIAGDRVVFDPFCKPFSMGRNFLCVHSKKHINDVPELAETKKKANAQTLKEMAGLLARGGQFIWIAPSGGRDRPDPETDEISPAQFDAAAVENTRRMLSQMPVPGHMYPLALLCHDIMPPPRQVEKELGERRIIGYHGVAMAVGPELRFDELTAGTTSEEARDRFSQSVWELVNEQYCLLNRAIHGGEGLKASSQSTQLSQPWFEGQHVSR</sequence>
<feature type="region of interest" description="Disordered" evidence="16">
    <location>
        <begin position="1"/>
        <end position="29"/>
    </location>
</feature>
<keyword evidence="6 14" id="KW-0150">Chloroplast</keyword>
<feature type="short sequence motif" description="HXXXXD motif" evidence="15">
    <location>
        <begin position="162"/>
        <end position="167"/>
    </location>
</feature>
<dbReference type="PANTHER" id="PTHR35695">
    <property type="entry name" value="GLYCEROL-3-PHOSPHATE ACYLTRANSFERASE, CHLOROPLASTIC"/>
    <property type="match status" value="1"/>
</dbReference>
<dbReference type="GO" id="GO:0004366">
    <property type="term" value="F:glycerol-3-phosphate O-acyltransferase activity"/>
    <property type="evidence" value="ECO:0007669"/>
    <property type="project" value="UniProtKB-UniRule"/>
</dbReference>
<dbReference type="Gene3D" id="3.40.1130.10">
    <property type="entry name" value="Glycerol-3-phosphate (1)-acyltransferase"/>
    <property type="match status" value="1"/>
</dbReference>
<dbReference type="InterPro" id="IPR016222">
    <property type="entry name" value="G3P_O-acylTrfase_chlp"/>
</dbReference>
<dbReference type="AlphaFoldDB" id="A0ABD1XZF5"/>
<evidence type="ECO:0000256" key="3">
    <source>
        <dbReference type="ARBA" id="ARBA00005189"/>
    </source>
</evidence>
<evidence type="ECO:0000256" key="13">
    <source>
        <dbReference type="ARBA" id="ARBA00023315"/>
    </source>
</evidence>
<organism evidence="18 19">
    <name type="scientific">Riccia fluitans</name>
    <dbReference type="NCBI Taxonomy" id="41844"/>
    <lineage>
        <taxon>Eukaryota</taxon>
        <taxon>Viridiplantae</taxon>
        <taxon>Streptophyta</taxon>
        <taxon>Embryophyta</taxon>
        <taxon>Marchantiophyta</taxon>
        <taxon>Marchantiopsida</taxon>
        <taxon>Marchantiidae</taxon>
        <taxon>Marchantiales</taxon>
        <taxon>Ricciaceae</taxon>
        <taxon>Riccia</taxon>
    </lineage>
</organism>
<keyword evidence="19" id="KW-1185">Reference proteome</keyword>
<evidence type="ECO:0000256" key="12">
    <source>
        <dbReference type="ARBA" id="ARBA00023264"/>
    </source>
</evidence>
<dbReference type="EMBL" id="JBHFFA010000006">
    <property type="protein sequence ID" value="KAL2619872.1"/>
    <property type="molecule type" value="Genomic_DNA"/>
</dbReference>
<dbReference type="Pfam" id="PF01553">
    <property type="entry name" value="Acyltransferase"/>
    <property type="match status" value="1"/>
</dbReference>
<feature type="domain" description="Phospholipid/glycerol acyltransferase" evidence="17">
    <location>
        <begin position="156"/>
        <end position="302"/>
    </location>
</feature>
<keyword evidence="7 14" id="KW-0934">Plastid</keyword>
<evidence type="ECO:0000313" key="18">
    <source>
        <dbReference type="EMBL" id="KAL2619872.1"/>
    </source>
</evidence>
<dbReference type="GO" id="GO:0009570">
    <property type="term" value="C:chloroplast stroma"/>
    <property type="evidence" value="ECO:0007669"/>
    <property type="project" value="UniProtKB-SubCell"/>
</dbReference>
<dbReference type="GO" id="GO:0008654">
    <property type="term" value="P:phospholipid biosynthetic process"/>
    <property type="evidence" value="ECO:0007669"/>
    <property type="project" value="UniProtKB-KW"/>
</dbReference>
<keyword evidence="8 14" id="KW-0808">Transferase</keyword>
<evidence type="ECO:0000256" key="9">
    <source>
        <dbReference type="ARBA" id="ARBA00022946"/>
    </source>
</evidence>
<evidence type="ECO:0000256" key="7">
    <source>
        <dbReference type="ARBA" id="ARBA00022640"/>
    </source>
</evidence>
<dbReference type="InterPro" id="IPR023083">
    <property type="entry name" value="G3P_O-acylTrfase_N"/>
</dbReference>
<name>A0ABD1XZF5_9MARC</name>
<evidence type="ECO:0000313" key="19">
    <source>
        <dbReference type="Proteomes" id="UP001605036"/>
    </source>
</evidence>
<dbReference type="InterPro" id="IPR038114">
    <property type="entry name" value="GPAT_N_sf"/>
</dbReference>
<comment type="pathway">
    <text evidence="3">Lipid metabolism.</text>
</comment>